<dbReference type="EMBL" id="CP001804">
    <property type="protein sequence ID" value="ACY18391.1"/>
    <property type="molecule type" value="Genomic_DNA"/>
</dbReference>
<feature type="domain" description="DUF4015" evidence="2">
    <location>
        <begin position="79"/>
        <end position="398"/>
    </location>
</feature>
<evidence type="ECO:0000313" key="3">
    <source>
        <dbReference type="EMBL" id="ACY18391.1"/>
    </source>
</evidence>
<evidence type="ECO:0000256" key="1">
    <source>
        <dbReference type="SAM" id="MobiDB-lite"/>
    </source>
</evidence>
<dbReference type="Pfam" id="PF13200">
    <property type="entry name" value="DUF4015"/>
    <property type="match status" value="1"/>
</dbReference>
<proteinExistence type="predicted"/>
<dbReference type="eggNOG" id="COG1306">
    <property type="taxonomic scope" value="Bacteria"/>
</dbReference>
<dbReference type="KEGG" id="hoh:Hoch_5916"/>
<protein>
    <recommendedName>
        <fullName evidence="2">DUF4015 domain-containing protein</fullName>
    </recommendedName>
</protein>
<evidence type="ECO:0000313" key="4">
    <source>
        <dbReference type="Proteomes" id="UP000001880"/>
    </source>
</evidence>
<dbReference type="OrthoDB" id="9774125at2"/>
<sequence>MRFHVGGIALRWFLAGLIACIITCFGDGLHGDAALAAPNSNAPTTRRHYPTKLRPHTPQRFPDHGLDDRLSDTGRHARGIYVTPFYLNRHGVDGVAKELKRARLNAVVIDAKTDTGHILWPSDVPMSKAVQMPLIKDPRALIERFHEHGIYVIARIVCFKDDELPLVRPDLGVRSGSRGGRLFRAGSRWLDQYAGEVHDYLIALAMEWQRFGVDEIQLDYIRFPKGRGSQYAKWLHSNDQSPSRDALIAGFLERLDRAVEVPLSVDVFGLTTLVDGDPRGLGQTIEKMAPYVEAVSPMMYANGMVSYFKKGVITEHVYNLLHCGLWRARQKTDQASARKATGARDDAQRALRRVVLRPYLQSYPDSVPFFGQSFIQRQIEVAEQSGSEGFLFWNATMRNGTAYRAMRRMGGTLEQFGRSPERRRAEGPGDWCPADGEGDVFQSASK</sequence>
<dbReference type="Proteomes" id="UP000001880">
    <property type="component" value="Chromosome"/>
</dbReference>
<feature type="compositionally biased region" description="Basic residues" evidence="1">
    <location>
        <begin position="45"/>
        <end position="57"/>
    </location>
</feature>
<dbReference type="SUPFAM" id="SSF51445">
    <property type="entry name" value="(Trans)glycosidases"/>
    <property type="match status" value="1"/>
</dbReference>
<feature type="region of interest" description="Disordered" evidence="1">
    <location>
        <begin position="417"/>
        <end position="446"/>
    </location>
</feature>
<keyword evidence="4" id="KW-1185">Reference proteome</keyword>
<reference evidence="3 4" key="1">
    <citation type="journal article" date="2010" name="Stand. Genomic Sci.">
        <title>Complete genome sequence of Haliangium ochraceum type strain (SMP-2).</title>
        <authorList>
            <consortium name="US DOE Joint Genome Institute (JGI-PGF)"/>
            <person name="Ivanova N."/>
            <person name="Daum C."/>
            <person name="Lang E."/>
            <person name="Abt B."/>
            <person name="Kopitz M."/>
            <person name="Saunders E."/>
            <person name="Lapidus A."/>
            <person name="Lucas S."/>
            <person name="Glavina Del Rio T."/>
            <person name="Nolan M."/>
            <person name="Tice H."/>
            <person name="Copeland A."/>
            <person name="Cheng J.F."/>
            <person name="Chen F."/>
            <person name="Bruce D."/>
            <person name="Goodwin L."/>
            <person name="Pitluck S."/>
            <person name="Mavromatis K."/>
            <person name="Pati A."/>
            <person name="Mikhailova N."/>
            <person name="Chen A."/>
            <person name="Palaniappan K."/>
            <person name="Land M."/>
            <person name="Hauser L."/>
            <person name="Chang Y.J."/>
            <person name="Jeffries C.D."/>
            <person name="Detter J.C."/>
            <person name="Brettin T."/>
            <person name="Rohde M."/>
            <person name="Goker M."/>
            <person name="Bristow J."/>
            <person name="Markowitz V."/>
            <person name="Eisen J.A."/>
            <person name="Hugenholtz P."/>
            <person name="Kyrpides N.C."/>
            <person name="Klenk H.P."/>
        </authorList>
    </citation>
    <scope>NUCLEOTIDE SEQUENCE [LARGE SCALE GENOMIC DNA]</scope>
    <source>
        <strain evidence="4">DSM 14365 / CIP 107738 / JCM 11303 / AJ 13395 / SMP-2</strain>
    </source>
</reference>
<dbReference type="InterPro" id="IPR025275">
    <property type="entry name" value="DUF4015"/>
</dbReference>
<dbReference type="AlphaFoldDB" id="D0LIN5"/>
<gene>
    <name evidence="3" type="ordered locus">Hoch_5916</name>
</gene>
<dbReference type="Gene3D" id="3.20.20.80">
    <property type="entry name" value="Glycosidases"/>
    <property type="match status" value="1"/>
</dbReference>
<evidence type="ECO:0000259" key="2">
    <source>
        <dbReference type="Pfam" id="PF13200"/>
    </source>
</evidence>
<organism evidence="3 4">
    <name type="scientific">Haliangium ochraceum (strain DSM 14365 / JCM 11303 / SMP-2)</name>
    <dbReference type="NCBI Taxonomy" id="502025"/>
    <lineage>
        <taxon>Bacteria</taxon>
        <taxon>Pseudomonadati</taxon>
        <taxon>Myxococcota</taxon>
        <taxon>Polyangia</taxon>
        <taxon>Haliangiales</taxon>
        <taxon>Kofleriaceae</taxon>
        <taxon>Haliangium</taxon>
    </lineage>
</organism>
<name>D0LIN5_HALO1</name>
<feature type="region of interest" description="Disordered" evidence="1">
    <location>
        <begin position="37"/>
        <end position="65"/>
    </location>
</feature>
<dbReference type="InterPro" id="IPR017853">
    <property type="entry name" value="GH"/>
</dbReference>
<dbReference type="HOGENOM" id="CLU_030168_0_0_7"/>
<accession>D0LIN5</accession>